<dbReference type="PANTHER" id="PTHR47926:SF465">
    <property type="entry name" value="PENTATRICOPEPTIDE REPEAT (PPR-LIKE) SUPERFAMILY PROTEIN"/>
    <property type="match status" value="1"/>
</dbReference>
<dbReference type="InterPro" id="IPR002885">
    <property type="entry name" value="PPR_rpt"/>
</dbReference>
<dbReference type="NCBIfam" id="TIGR00756">
    <property type="entry name" value="PPR"/>
    <property type="match status" value="2"/>
</dbReference>
<keyword evidence="1" id="KW-0677">Repeat</keyword>
<evidence type="ECO:0000313" key="3">
    <source>
        <dbReference type="EMBL" id="KAG8097417.1"/>
    </source>
</evidence>
<organism evidence="3 4">
    <name type="scientific">Zizania palustris</name>
    <name type="common">Northern wild rice</name>
    <dbReference type="NCBI Taxonomy" id="103762"/>
    <lineage>
        <taxon>Eukaryota</taxon>
        <taxon>Viridiplantae</taxon>
        <taxon>Streptophyta</taxon>
        <taxon>Embryophyta</taxon>
        <taxon>Tracheophyta</taxon>
        <taxon>Spermatophyta</taxon>
        <taxon>Magnoliopsida</taxon>
        <taxon>Liliopsida</taxon>
        <taxon>Poales</taxon>
        <taxon>Poaceae</taxon>
        <taxon>BOP clade</taxon>
        <taxon>Oryzoideae</taxon>
        <taxon>Oryzeae</taxon>
        <taxon>Zizaniinae</taxon>
        <taxon>Zizania</taxon>
    </lineage>
</organism>
<dbReference type="GO" id="GO:0009451">
    <property type="term" value="P:RNA modification"/>
    <property type="evidence" value="ECO:0007669"/>
    <property type="project" value="InterPro"/>
</dbReference>
<dbReference type="Pfam" id="PF01535">
    <property type="entry name" value="PPR"/>
    <property type="match status" value="2"/>
</dbReference>
<evidence type="ECO:0000256" key="1">
    <source>
        <dbReference type="ARBA" id="ARBA00022737"/>
    </source>
</evidence>
<dbReference type="GO" id="GO:0003723">
    <property type="term" value="F:RNA binding"/>
    <property type="evidence" value="ECO:0007669"/>
    <property type="project" value="InterPro"/>
</dbReference>
<dbReference type="Proteomes" id="UP000729402">
    <property type="component" value="Unassembled WGS sequence"/>
</dbReference>
<comment type="caution">
    <text evidence="3">The sequence shown here is derived from an EMBL/GenBank/DDBJ whole genome shotgun (WGS) entry which is preliminary data.</text>
</comment>
<feature type="repeat" description="PPR" evidence="2">
    <location>
        <begin position="391"/>
        <end position="425"/>
    </location>
</feature>
<dbReference type="PROSITE" id="PS51375">
    <property type="entry name" value="PPR"/>
    <property type="match status" value="3"/>
</dbReference>
<dbReference type="PANTHER" id="PTHR47926">
    <property type="entry name" value="PENTATRICOPEPTIDE REPEAT-CONTAINING PROTEIN"/>
    <property type="match status" value="1"/>
</dbReference>
<sequence length="531" mass="59093">MYVPAGPPPPISPFYTGLLAVLHGSIANGHASAAVYLLPELSHAGLRPPFPLLSSLARLLLLRRNAPSFPSLAGRLLLYVRLAGLKKLIPGSTQLANHLLSLHFLLRRPRDARRLFARMPRPNIYSYNAMLAGYAHLALAAPAAEVFTAMPHRDLLSYNATMLALASGGEMQEAMTLYSKLRNTRPSLSYNHHTFLALLIACERLMDLKLSRQLHAHLVLHGFLSDVNIASSLVDVYTKCVCTNDAEKLFNEMPVVNVKMWTAIVCGYADDGQLTTARRLFDQMPERDILSWNALMEGYVHHGQEAEALIIFQHLIKEGAHPDHITFSSCLRACAAMCALKLGQLIHGRLSRTVFYPNAVVLSSLIDMYSRCGCLADARQVFSLAVQERYDTVLWNALLSALCHHGHGQEVIASFVQMIRQRQKPDANTFLPVLTACCNCNLVEEGMGFFELMTERYGIVPGQSHYFCLVDLISHSSSHDKMVKWIKSSPSPFVSSERVWASLLGICTVHESSELLRQIEEEHLAELECPK</sequence>
<dbReference type="AlphaFoldDB" id="A0A8J5X4R0"/>
<name>A0A8J5X4R0_ZIZPA</name>
<feature type="repeat" description="PPR" evidence="2">
    <location>
        <begin position="257"/>
        <end position="287"/>
    </location>
</feature>
<protein>
    <recommendedName>
        <fullName evidence="5">Pentatricopeptide repeat-containing protein</fullName>
    </recommendedName>
</protein>
<dbReference type="FunFam" id="1.25.40.10:FF:000158">
    <property type="entry name" value="pentatricopeptide repeat-containing protein At2g33680"/>
    <property type="match status" value="1"/>
</dbReference>
<gene>
    <name evidence="3" type="ORF">GUJ93_ZPchr0013g33900</name>
</gene>
<evidence type="ECO:0008006" key="5">
    <source>
        <dbReference type="Google" id="ProtNLM"/>
    </source>
</evidence>
<evidence type="ECO:0000256" key="2">
    <source>
        <dbReference type="PROSITE-ProRule" id="PRU00708"/>
    </source>
</evidence>
<evidence type="ECO:0000313" key="4">
    <source>
        <dbReference type="Proteomes" id="UP000729402"/>
    </source>
</evidence>
<reference evidence="3" key="1">
    <citation type="journal article" date="2021" name="bioRxiv">
        <title>Whole Genome Assembly and Annotation of Northern Wild Rice, Zizania palustris L., Supports a Whole Genome Duplication in the Zizania Genus.</title>
        <authorList>
            <person name="Haas M."/>
            <person name="Kono T."/>
            <person name="Macchietto M."/>
            <person name="Millas R."/>
            <person name="McGilp L."/>
            <person name="Shao M."/>
            <person name="Duquette J."/>
            <person name="Hirsch C.N."/>
            <person name="Kimball J."/>
        </authorList>
    </citation>
    <scope>NUCLEOTIDE SEQUENCE</scope>
    <source>
        <tissue evidence="3">Fresh leaf tissue</tissue>
    </source>
</reference>
<dbReference type="EMBL" id="JAAALK010000079">
    <property type="protein sequence ID" value="KAG8097416.1"/>
    <property type="molecule type" value="Genomic_DNA"/>
</dbReference>
<dbReference type="EMBL" id="JAAALK010000079">
    <property type="protein sequence ID" value="KAG8097417.1"/>
    <property type="molecule type" value="Genomic_DNA"/>
</dbReference>
<proteinExistence type="predicted"/>
<dbReference type="FunFam" id="1.25.40.10:FF:000442">
    <property type="entry name" value="Pentatricopeptide repeat-containing protein At3g49710"/>
    <property type="match status" value="1"/>
</dbReference>
<keyword evidence="4" id="KW-1185">Reference proteome</keyword>
<reference evidence="3" key="2">
    <citation type="submission" date="2021-02" db="EMBL/GenBank/DDBJ databases">
        <authorList>
            <person name="Kimball J.A."/>
            <person name="Haas M.W."/>
            <person name="Macchietto M."/>
            <person name="Kono T."/>
            <person name="Duquette J."/>
            <person name="Shao M."/>
        </authorList>
    </citation>
    <scope>NUCLEOTIDE SEQUENCE</scope>
    <source>
        <tissue evidence="3">Fresh leaf tissue</tissue>
    </source>
</reference>
<dbReference type="GO" id="GO:0099402">
    <property type="term" value="P:plant organ development"/>
    <property type="evidence" value="ECO:0007669"/>
    <property type="project" value="UniProtKB-ARBA"/>
</dbReference>
<dbReference type="OrthoDB" id="185373at2759"/>
<accession>A0A8J5X4R0</accession>
<feature type="repeat" description="PPR" evidence="2">
    <location>
        <begin position="288"/>
        <end position="322"/>
    </location>
</feature>
<dbReference type="InterPro" id="IPR046960">
    <property type="entry name" value="PPR_At4g14850-like_plant"/>
</dbReference>
<dbReference type="Pfam" id="PF13041">
    <property type="entry name" value="PPR_2"/>
    <property type="match status" value="2"/>
</dbReference>